<evidence type="ECO:0000313" key="7">
    <source>
        <dbReference type="EMBL" id="ONH30894.1"/>
    </source>
</evidence>
<dbReference type="SUPFAM" id="SSF48179">
    <property type="entry name" value="6-phosphogluconate dehydrogenase C-terminal domain-like"/>
    <property type="match status" value="1"/>
</dbReference>
<dbReference type="Pfam" id="PF03446">
    <property type="entry name" value="NAD_binding_2"/>
    <property type="match status" value="1"/>
</dbReference>
<reference evidence="8" key="1">
    <citation type="submission" date="2016-10" db="EMBL/GenBank/DDBJ databases">
        <title>Frankia sp. NRRL B-16386 Genome sequencing.</title>
        <authorList>
            <person name="Ghodhbane-Gtari F."/>
            <person name="Swanson E."/>
            <person name="Gueddou A."/>
            <person name="Hezbri K."/>
            <person name="Ktari K."/>
            <person name="Nouioui I."/>
            <person name="Morris K."/>
            <person name="Simpson S."/>
            <person name="Abebe-Akele F."/>
            <person name="Thomas K."/>
            <person name="Gtari M."/>
            <person name="Tisa L.S."/>
        </authorList>
    </citation>
    <scope>NUCLEOTIDE SEQUENCE [LARGE SCALE GENOMIC DNA]</scope>
    <source>
        <strain evidence="8">NRRL B-16386</strain>
    </source>
</reference>
<protein>
    <submittedName>
        <fullName evidence="7">Oxidoreductase</fullName>
    </submittedName>
</protein>
<keyword evidence="2" id="KW-0560">Oxidoreductase</keyword>
<dbReference type="InterPro" id="IPR008927">
    <property type="entry name" value="6-PGluconate_DH-like_C_sf"/>
</dbReference>
<evidence type="ECO:0000313" key="8">
    <source>
        <dbReference type="Proteomes" id="UP000188929"/>
    </source>
</evidence>
<accession>A0A1V2ICK2</accession>
<dbReference type="InterPro" id="IPR036291">
    <property type="entry name" value="NAD(P)-bd_dom_sf"/>
</dbReference>
<comment type="caution">
    <text evidence="7">The sequence shown here is derived from an EMBL/GenBank/DDBJ whole genome shotgun (WGS) entry which is preliminary data.</text>
</comment>
<organism evidence="7 8">
    <name type="scientific">Pseudofrankia asymbiotica</name>
    <dbReference type="NCBI Taxonomy" id="1834516"/>
    <lineage>
        <taxon>Bacteria</taxon>
        <taxon>Bacillati</taxon>
        <taxon>Actinomycetota</taxon>
        <taxon>Actinomycetes</taxon>
        <taxon>Frankiales</taxon>
        <taxon>Frankiaceae</taxon>
        <taxon>Pseudofrankia</taxon>
    </lineage>
</organism>
<dbReference type="Gene3D" id="1.10.1040.10">
    <property type="entry name" value="N-(1-d-carboxylethyl)-l-norvaline Dehydrogenase, domain 2"/>
    <property type="match status" value="1"/>
</dbReference>
<dbReference type="GO" id="GO:0016491">
    <property type="term" value="F:oxidoreductase activity"/>
    <property type="evidence" value="ECO:0007669"/>
    <property type="project" value="UniProtKB-KW"/>
</dbReference>
<dbReference type="GO" id="GO:0051287">
    <property type="term" value="F:NAD binding"/>
    <property type="evidence" value="ECO:0007669"/>
    <property type="project" value="InterPro"/>
</dbReference>
<dbReference type="GO" id="GO:0050661">
    <property type="term" value="F:NADP binding"/>
    <property type="evidence" value="ECO:0007669"/>
    <property type="project" value="InterPro"/>
</dbReference>
<evidence type="ECO:0000256" key="2">
    <source>
        <dbReference type="ARBA" id="ARBA00023002"/>
    </source>
</evidence>
<dbReference type="Pfam" id="PF14833">
    <property type="entry name" value="NAD_binding_11"/>
    <property type="match status" value="1"/>
</dbReference>
<dbReference type="EMBL" id="MOMC01000022">
    <property type="protein sequence ID" value="ONH30894.1"/>
    <property type="molecule type" value="Genomic_DNA"/>
</dbReference>
<evidence type="ECO:0000256" key="4">
    <source>
        <dbReference type="PIRSR" id="PIRSR000103-1"/>
    </source>
</evidence>
<dbReference type="AlphaFoldDB" id="A0A1V2ICK2"/>
<dbReference type="InterPro" id="IPR029154">
    <property type="entry name" value="HIBADH-like_NADP-bd"/>
</dbReference>
<dbReference type="Proteomes" id="UP000188929">
    <property type="component" value="Unassembled WGS sequence"/>
</dbReference>
<feature type="domain" description="6-phosphogluconate dehydrogenase NADP-binding" evidence="5">
    <location>
        <begin position="1"/>
        <end position="148"/>
    </location>
</feature>
<evidence type="ECO:0000259" key="5">
    <source>
        <dbReference type="Pfam" id="PF03446"/>
    </source>
</evidence>
<name>A0A1V2ICK2_9ACTN</name>
<feature type="domain" description="3-hydroxyisobutyrate dehydrogenase-like NAD-binding" evidence="6">
    <location>
        <begin position="154"/>
        <end position="273"/>
    </location>
</feature>
<dbReference type="InterPro" id="IPR006115">
    <property type="entry name" value="6PGDH_NADP-bd"/>
</dbReference>
<proteinExistence type="inferred from homology"/>
<gene>
    <name evidence="7" type="ORF">BL253_11710</name>
</gene>
<dbReference type="PANTHER" id="PTHR43060:SF15">
    <property type="entry name" value="3-HYDROXYISOBUTYRATE DEHYDROGENASE-LIKE 1, MITOCHONDRIAL-RELATED"/>
    <property type="match status" value="1"/>
</dbReference>
<sequence>MGAAMAGHLRRAGYPLTVTTRTRERAKGLLDEGATWADTPAGVAAVSDVVFSMVGFPEDVREVLLGPEGALGGARPGAVLVDMTTSEPALAIEVAEAAAARGAHALDAPVSGGDVGARGATLSIMVGGPADVVEAVRPCLDVMGKSIIRQGGAGTGQHTKMVNQILIASTMVGVTEALLYAYRSGLDVERVLESVSGGAAGSWSLSNLAPRIVAGDFAPGFFVDHFVKDLGIALAEARRARLALPGLALASQLYVALQGQGRGRDGTQSLVHALAALSGQSFPPSAAPGPAS</sequence>
<evidence type="ECO:0000256" key="1">
    <source>
        <dbReference type="ARBA" id="ARBA00009080"/>
    </source>
</evidence>
<dbReference type="InterPro" id="IPR013328">
    <property type="entry name" value="6PGD_dom2"/>
</dbReference>
<dbReference type="Gene3D" id="3.40.50.720">
    <property type="entry name" value="NAD(P)-binding Rossmann-like Domain"/>
    <property type="match status" value="1"/>
</dbReference>
<feature type="active site" evidence="4">
    <location>
        <position position="160"/>
    </location>
</feature>
<dbReference type="STRING" id="1834516.BL253_11710"/>
<keyword evidence="8" id="KW-1185">Reference proteome</keyword>
<dbReference type="PIRSF" id="PIRSF000103">
    <property type="entry name" value="HIBADH"/>
    <property type="match status" value="1"/>
</dbReference>
<dbReference type="PANTHER" id="PTHR43060">
    <property type="entry name" value="3-HYDROXYISOBUTYRATE DEHYDROGENASE-LIKE 1, MITOCHONDRIAL-RELATED"/>
    <property type="match status" value="1"/>
</dbReference>
<evidence type="ECO:0000259" key="6">
    <source>
        <dbReference type="Pfam" id="PF14833"/>
    </source>
</evidence>
<dbReference type="SUPFAM" id="SSF51735">
    <property type="entry name" value="NAD(P)-binding Rossmann-fold domains"/>
    <property type="match status" value="1"/>
</dbReference>
<dbReference type="InterPro" id="IPR015815">
    <property type="entry name" value="HIBADH-related"/>
</dbReference>
<comment type="similarity">
    <text evidence="1">Belongs to the HIBADH-related family.</text>
</comment>
<keyword evidence="3" id="KW-0520">NAD</keyword>
<evidence type="ECO:0000256" key="3">
    <source>
        <dbReference type="ARBA" id="ARBA00023027"/>
    </source>
</evidence>